<name>A0A5C5X9W0_9PLAN</name>
<evidence type="ECO:0000313" key="3">
    <source>
        <dbReference type="Proteomes" id="UP000317243"/>
    </source>
</evidence>
<dbReference type="AlphaFoldDB" id="A0A5C5X9W0"/>
<accession>A0A5C5X9W0</accession>
<protein>
    <submittedName>
        <fullName evidence="2">Uncharacterized protein</fullName>
    </submittedName>
</protein>
<feature type="compositionally biased region" description="Polar residues" evidence="1">
    <location>
        <begin position="31"/>
        <end position="49"/>
    </location>
</feature>
<keyword evidence="3" id="KW-1185">Reference proteome</keyword>
<proteinExistence type="predicted"/>
<evidence type="ECO:0000313" key="2">
    <source>
        <dbReference type="EMBL" id="TWT58965.1"/>
    </source>
</evidence>
<evidence type="ECO:0000256" key="1">
    <source>
        <dbReference type="SAM" id="MobiDB-lite"/>
    </source>
</evidence>
<dbReference type="EMBL" id="SIHI01000001">
    <property type="protein sequence ID" value="TWT58965.1"/>
    <property type="molecule type" value="Genomic_DNA"/>
</dbReference>
<gene>
    <name evidence="2" type="ORF">KOR42_23520</name>
</gene>
<feature type="region of interest" description="Disordered" evidence="1">
    <location>
        <begin position="1"/>
        <end position="49"/>
    </location>
</feature>
<dbReference type="Proteomes" id="UP000317243">
    <property type="component" value="Unassembled WGS sequence"/>
</dbReference>
<reference evidence="2 3" key="1">
    <citation type="submission" date="2019-02" db="EMBL/GenBank/DDBJ databases">
        <title>Deep-cultivation of Planctomycetes and their phenomic and genomic characterization uncovers novel biology.</title>
        <authorList>
            <person name="Wiegand S."/>
            <person name="Jogler M."/>
            <person name="Boedeker C."/>
            <person name="Pinto D."/>
            <person name="Vollmers J."/>
            <person name="Rivas-Marin E."/>
            <person name="Kohn T."/>
            <person name="Peeters S.H."/>
            <person name="Heuer A."/>
            <person name="Rast P."/>
            <person name="Oberbeckmann S."/>
            <person name="Bunk B."/>
            <person name="Jeske O."/>
            <person name="Meyerdierks A."/>
            <person name="Storesund J.E."/>
            <person name="Kallscheuer N."/>
            <person name="Luecker S."/>
            <person name="Lage O.M."/>
            <person name="Pohl T."/>
            <person name="Merkel B.J."/>
            <person name="Hornburger P."/>
            <person name="Mueller R.-W."/>
            <person name="Bruemmer F."/>
            <person name="Labrenz M."/>
            <person name="Spormann A.M."/>
            <person name="Op Den Camp H."/>
            <person name="Overmann J."/>
            <person name="Amann R."/>
            <person name="Jetten M.S.M."/>
            <person name="Mascher T."/>
            <person name="Medema M.H."/>
            <person name="Devos D.P."/>
            <person name="Kaster A.-K."/>
            <person name="Ovreas L."/>
            <person name="Rohde M."/>
            <person name="Galperin M.Y."/>
            <person name="Jogler C."/>
        </authorList>
    </citation>
    <scope>NUCLEOTIDE SEQUENCE [LARGE SCALE GENOMIC DNA]</scope>
    <source>
        <strain evidence="2 3">KOR42</strain>
    </source>
</reference>
<sequence>MNIEEGKVRKGGQNKSLKSSKRPKKPGGSGQDSESSNWPPSLENSQLLAGKGSQFTDSDVISALQFVVSLQRDSNRDLLKRLKCWIQSKCECGGLSPGERDGAGIVVTKIEMMLEELDQ</sequence>
<organism evidence="2 3">
    <name type="scientific">Thalassoglobus neptunius</name>
    <dbReference type="NCBI Taxonomy" id="1938619"/>
    <lineage>
        <taxon>Bacteria</taxon>
        <taxon>Pseudomonadati</taxon>
        <taxon>Planctomycetota</taxon>
        <taxon>Planctomycetia</taxon>
        <taxon>Planctomycetales</taxon>
        <taxon>Planctomycetaceae</taxon>
        <taxon>Thalassoglobus</taxon>
    </lineage>
</organism>
<comment type="caution">
    <text evidence="2">The sequence shown here is derived from an EMBL/GenBank/DDBJ whole genome shotgun (WGS) entry which is preliminary data.</text>
</comment>